<evidence type="ECO:0000256" key="6">
    <source>
        <dbReference type="ARBA" id="ARBA00023136"/>
    </source>
</evidence>
<comment type="similarity">
    <text evidence="2">Belongs to the UPF0718 family.</text>
</comment>
<dbReference type="Pfam" id="PF03773">
    <property type="entry name" value="ArsP_1"/>
    <property type="match status" value="1"/>
</dbReference>
<evidence type="ECO:0000256" key="7">
    <source>
        <dbReference type="SAM" id="MobiDB-lite"/>
    </source>
</evidence>
<dbReference type="GO" id="GO:0005886">
    <property type="term" value="C:plasma membrane"/>
    <property type="evidence" value="ECO:0007669"/>
    <property type="project" value="UniProtKB-SubCell"/>
</dbReference>
<evidence type="ECO:0000256" key="8">
    <source>
        <dbReference type="SAM" id="Phobius"/>
    </source>
</evidence>
<dbReference type="AlphaFoldDB" id="A0A5R9GGD7"/>
<organism evidence="9 10">
    <name type="scientific">Paenibacillus antri</name>
    <dbReference type="NCBI Taxonomy" id="2582848"/>
    <lineage>
        <taxon>Bacteria</taxon>
        <taxon>Bacillati</taxon>
        <taxon>Bacillota</taxon>
        <taxon>Bacilli</taxon>
        <taxon>Bacillales</taxon>
        <taxon>Paenibacillaceae</taxon>
        <taxon>Paenibacillus</taxon>
    </lineage>
</organism>
<feature type="transmembrane region" description="Helical" evidence="8">
    <location>
        <begin position="318"/>
        <end position="338"/>
    </location>
</feature>
<evidence type="ECO:0000256" key="4">
    <source>
        <dbReference type="ARBA" id="ARBA00022692"/>
    </source>
</evidence>
<accession>A0A5R9GGD7</accession>
<comment type="subcellular location">
    <subcellularLocation>
        <location evidence="1">Cell membrane</location>
        <topology evidence="1">Multi-pass membrane protein</topology>
    </subcellularLocation>
</comment>
<evidence type="ECO:0000256" key="1">
    <source>
        <dbReference type="ARBA" id="ARBA00004651"/>
    </source>
</evidence>
<evidence type="ECO:0000256" key="5">
    <source>
        <dbReference type="ARBA" id="ARBA00022989"/>
    </source>
</evidence>
<keyword evidence="6 8" id="KW-0472">Membrane</keyword>
<gene>
    <name evidence="9" type="ORF">FE782_10345</name>
</gene>
<proteinExistence type="inferred from homology"/>
<sequence length="341" mass="37392">MIAPAVRLGLSLVLLVFVSFLIVIFMNPEVIRNLPELQISSIQTFKTMFVSIVLEAFPFILLGVVLSSILQVFVPDRIVQRLIPKNPVLGVLVSCLLGVIFPICECGMIPVARRLVKKGLPLYSAVVFLLAGPILNPVVFASTYMAFRARPEIVYSRMGLAFAVAAAVGLLVYAFVKKDPLKSVPSHAHHDHHHDHGHHHDRDSAGTGNKLFSTFEHASGEFIDMGKYLVFGALLTAGVQTFLDRDSLLAIANSEWISNWFMMGFAYILSICSTSDAFVASSFASTFSATSLIAFLVFGPMLDVKSTMMMLAVFRGRFVLFIAFFTFVAVSAGVFLLGKFI</sequence>
<dbReference type="PANTHER" id="PTHR34184:SF4">
    <property type="entry name" value="UPF0718 PROTEIN YCGR"/>
    <property type="match status" value="1"/>
</dbReference>
<evidence type="ECO:0000313" key="9">
    <source>
        <dbReference type="EMBL" id="TLS52364.1"/>
    </source>
</evidence>
<comment type="caution">
    <text evidence="9">The sequence shown here is derived from an EMBL/GenBank/DDBJ whole genome shotgun (WGS) entry which is preliminary data.</text>
</comment>
<dbReference type="EMBL" id="VCIW01000005">
    <property type="protein sequence ID" value="TLS52364.1"/>
    <property type="molecule type" value="Genomic_DNA"/>
</dbReference>
<dbReference type="InterPro" id="IPR052923">
    <property type="entry name" value="UPF0718"/>
</dbReference>
<feature type="transmembrane region" description="Helical" evidence="8">
    <location>
        <begin position="47"/>
        <end position="69"/>
    </location>
</feature>
<feature type="transmembrane region" description="Helical" evidence="8">
    <location>
        <begin position="122"/>
        <end position="147"/>
    </location>
</feature>
<feature type="transmembrane region" description="Helical" evidence="8">
    <location>
        <begin position="89"/>
        <end position="110"/>
    </location>
</feature>
<dbReference type="OrthoDB" id="9810876at2"/>
<feature type="transmembrane region" description="Helical" evidence="8">
    <location>
        <begin position="249"/>
        <end position="270"/>
    </location>
</feature>
<protein>
    <submittedName>
        <fullName evidence="9">Permease</fullName>
    </submittedName>
</protein>
<name>A0A5R9GGD7_9BACL</name>
<evidence type="ECO:0000313" key="10">
    <source>
        <dbReference type="Proteomes" id="UP000309676"/>
    </source>
</evidence>
<feature type="region of interest" description="Disordered" evidence="7">
    <location>
        <begin position="185"/>
        <end position="204"/>
    </location>
</feature>
<feature type="compositionally biased region" description="Basic residues" evidence="7">
    <location>
        <begin position="187"/>
        <end position="197"/>
    </location>
</feature>
<keyword evidence="5 8" id="KW-1133">Transmembrane helix</keyword>
<dbReference type="InterPro" id="IPR005524">
    <property type="entry name" value="DUF318"/>
</dbReference>
<keyword evidence="3" id="KW-1003">Cell membrane</keyword>
<feature type="transmembrane region" description="Helical" evidence="8">
    <location>
        <begin position="6"/>
        <end position="26"/>
    </location>
</feature>
<keyword evidence="10" id="KW-1185">Reference proteome</keyword>
<keyword evidence="4 8" id="KW-0812">Transmembrane</keyword>
<feature type="transmembrane region" description="Helical" evidence="8">
    <location>
        <begin position="277"/>
        <end position="298"/>
    </location>
</feature>
<reference evidence="9 10" key="1">
    <citation type="submission" date="2019-05" db="EMBL/GenBank/DDBJ databases">
        <authorList>
            <person name="Narsing Rao M.P."/>
            <person name="Li W.J."/>
        </authorList>
    </citation>
    <scope>NUCLEOTIDE SEQUENCE [LARGE SCALE GENOMIC DNA]</scope>
    <source>
        <strain evidence="9 10">SYSU_K30003</strain>
    </source>
</reference>
<dbReference type="RefSeq" id="WP_138194020.1">
    <property type="nucleotide sequence ID" value="NZ_VCIW01000005.1"/>
</dbReference>
<feature type="transmembrane region" description="Helical" evidence="8">
    <location>
        <begin position="153"/>
        <end position="176"/>
    </location>
</feature>
<evidence type="ECO:0000256" key="2">
    <source>
        <dbReference type="ARBA" id="ARBA00006386"/>
    </source>
</evidence>
<evidence type="ECO:0000256" key="3">
    <source>
        <dbReference type="ARBA" id="ARBA00022475"/>
    </source>
</evidence>
<dbReference type="PANTHER" id="PTHR34184">
    <property type="entry name" value="UPF0718 PROTEIN YCGR"/>
    <property type="match status" value="1"/>
</dbReference>
<dbReference type="Proteomes" id="UP000309676">
    <property type="component" value="Unassembled WGS sequence"/>
</dbReference>